<dbReference type="AlphaFoldDB" id="A0A5B7JQB3"/>
<sequence>MLATQVQYTGGATLAVIVVVRAHPLLTPQSVVPTSPSPQTLLRSIIALISKSACPARSQTLTPSTALPAINYARRVALSTTRRSIHVPREMFRCVRRRQLCGELNRHQLDVCAELPPCKVVLKAKAK</sequence>
<name>A0A5B7JQB3_PORTR</name>
<reference evidence="1 2" key="1">
    <citation type="submission" date="2019-05" db="EMBL/GenBank/DDBJ databases">
        <title>Another draft genome of Portunus trituberculatus and its Hox gene families provides insights of decapod evolution.</title>
        <authorList>
            <person name="Jeong J.-H."/>
            <person name="Song I."/>
            <person name="Kim S."/>
            <person name="Choi T."/>
            <person name="Kim D."/>
            <person name="Ryu S."/>
            <person name="Kim W."/>
        </authorList>
    </citation>
    <scope>NUCLEOTIDE SEQUENCE [LARGE SCALE GENOMIC DNA]</scope>
    <source>
        <tissue evidence="1">Muscle</tissue>
    </source>
</reference>
<gene>
    <name evidence="1" type="ORF">E2C01_094392</name>
</gene>
<dbReference type="EMBL" id="VSRR010116566">
    <property type="protein sequence ID" value="MPC99000.1"/>
    <property type="molecule type" value="Genomic_DNA"/>
</dbReference>
<evidence type="ECO:0000313" key="2">
    <source>
        <dbReference type="Proteomes" id="UP000324222"/>
    </source>
</evidence>
<comment type="caution">
    <text evidence="1">The sequence shown here is derived from an EMBL/GenBank/DDBJ whole genome shotgun (WGS) entry which is preliminary data.</text>
</comment>
<proteinExistence type="predicted"/>
<evidence type="ECO:0000313" key="1">
    <source>
        <dbReference type="EMBL" id="MPC99000.1"/>
    </source>
</evidence>
<accession>A0A5B7JQB3</accession>
<dbReference type="Proteomes" id="UP000324222">
    <property type="component" value="Unassembled WGS sequence"/>
</dbReference>
<protein>
    <submittedName>
        <fullName evidence="1">Uncharacterized protein</fullName>
    </submittedName>
</protein>
<organism evidence="1 2">
    <name type="scientific">Portunus trituberculatus</name>
    <name type="common">Swimming crab</name>
    <name type="synonym">Neptunus trituberculatus</name>
    <dbReference type="NCBI Taxonomy" id="210409"/>
    <lineage>
        <taxon>Eukaryota</taxon>
        <taxon>Metazoa</taxon>
        <taxon>Ecdysozoa</taxon>
        <taxon>Arthropoda</taxon>
        <taxon>Crustacea</taxon>
        <taxon>Multicrustacea</taxon>
        <taxon>Malacostraca</taxon>
        <taxon>Eumalacostraca</taxon>
        <taxon>Eucarida</taxon>
        <taxon>Decapoda</taxon>
        <taxon>Pleocyemata</taxon>
        <taxon>Brachyura</taxon>
        <taxon>Eubrachyura</taxon>
        <taxon>Portunoidea</taxon>
        <taxon>Portunidae</taxon>
        <taxon>Portuninae</taxon>
        <taxon>Portunus</taxon>
    </lineage>
</organism>
<keyword evidence="2" id="KW-1185">Reference proteome</keyword>